<dbReference type="InterPro" id="IPR026906">
    <property type="entry name" value="LRR_5"/>
</dbReference>
<feature type="region of interest" description="Disordered" evidence="1">
    <location>
        <begin position="33"/>
        <end position="67"/>
    </location>
</feature>
<feature type="chain" id="PRO_5039437047" evidence="2">
    <location>
        <begin position="27"/>
        <end position="466"/>
    </location>
</feature>
<gene>
    <name evidence="3" type="ORF">IAA04_09855</name>
</gene>
<reference evidence="3" key="2">
    <citation type="submission" date="2021-04" db="EMBL/GenBank/DDBJ databases">
        <authorList>
            <person name="Gilroy R."/>
        </authorList>
    </citation>
    <scope>NUCLEOTIDE SEQUENCE</scope>
    <source>
        <strain evidence="3">CHK183-5548</strain>
    </source>
</reference>
<dbReference type="PANTHER" id="PTHR45661:SF3">
    <property type="entry name" value="IG-LIKE DOMAIN-CONTAINING PROTEIN"/>
    <property type="match status" value="1"/>
</dbReference>
<keyword evidence="2" id="KW-0732">Signal</keyword>
<dbReference type="EMBL" id="DWWL01000063">
    <property type="protein sequence ID" value="HJC48342.1"/>
    <property type="molecule type" value="Genomic_DNA"/>
</dbReference>
<accession>A0A9D2T6H9</accession>
<dbReference type="Gene3D" id="3.80.10.10">
    <property type="entry name" value="Ribonuclease Inhibitor"/>
    <property type="match status" value="2"/>
</dbReference>
<dbReference type="PROSITE" id="PS51257">
    <property type="entry name" value="PROKAR_LIPOPROTEIN"/>
    <property type="match status" value="1"/>
</dbReference>
<protein>
    <submittedName>
        <fullName evidence="3">Leucine-rich repeat domain-containing protein</fullName>
    </submittedName>
</protein>
<dbReference type="Pfam" id="PF13306">
    <property type="entry name" value="LRR_5"/>
    <property type="match status" value="3"/>
</dbReference>
<evidence type="ECO:0000313" key="4">
    <source>
        <dbReference type="Proteomes" id="UP000823883"/>
    </source>
</evidence>
<dbReference type="InterPro" id="IPR053139">
    <property type="entry name" value="Surface_bspA-like"/>
</dbReference>
<evidence type="ECO:0000256" key="2">
    <source>
        <dbReference type="SAM" id="SignalP"/>
    </source>
</evidence>
<feature type="signal peptide" evidence="2">
    <location>
        <begin position="1"/>
        <end position="26"/>
    </location>
</feature>
<reference evidence="3" key="1">
    <citation type="journal article" date="2021" name="PeerJ">
        <title>Extensive microbial diversity within the chicken gut microbiome revealed by metagenomics and culture.</title>
        <authorList>
            <person name="Gilroy R."/>
            <person name="Ravi A."/>
            <person name="Getino M."/>
            <person name="Pursley I."/>
            <person name="Horton D.L."/>
            <person name="Alikhan N.F."/>
            <person name="Baker D."/>
            <person name="Gharbi K."/>
            <person name="Hall N."/>
            <person name="Watson M."/>
            <person name="Adriaenssens E.M."/>
            <person name="Foster-Nyarko E."/>
            <person name="Jarju S."/>
            <person name="Secka A."/>
            <person name="Antonio M."/>
            <person name="Oren A."/>
            <person name="Chaudhuri R.R."/>
            <person name="La Ragione R."/>
            <person name="Hildebrand F."/>
            <person name="Pallen M.J."/>
        </authorList>
    </citation>
    <scope>NUCLEOTIDE SEQUENCE</scope>
    <source>
        <strain evidence="3">CHK183-5548</strain>
    </source>
</reference>
<name>A0A9D2T6H9_9FIRM</name>
<dbReference type="PANTHER" id="PTHR45661">
    <property type="entry name" value="SURFACE ANTIGEN"/>
    <property type="match status" value="1"/>
</dbReference>
<dbReference type="Proteomes" id="UP000823883">
    <property type="component" value="Unassembled WGS sequence"/>
</dbReference>
<feature type="compositionally biased region" description="Acidic residues" evidence="1">
    <location>
        <begin position="49"/>
        <end position="65"/>
    </location>
</feature>
<dbReference type="SUPFAM" id="SSF52058">
    <property type="entry name" value="L domain-like"/>
    <property type="match status" value="1"/>
</dbReference>
<evidence type="ECO:0000313" key="3">
    <source>
        <dbReference type="EMBL" id="HJC48342.1"/>
    </source>
</evidence>
<dbReference type="InterPro" id="IPR032675">
    <property type="entry name" value="LRR_dom_sf"/>
</dbReference>
<organism evidence="3 4">
    <name type="scientific">Candidatus Lachnoclostridium pullistercoris</name>
    <dbReference type="NCBI Taxonomy" id="2838632"/>
    <lineage>
        <taxon>Bacteria</taxon>
        <taxon>Bacillati</taxon>
        <taxon>Bacillota</taxon>
        <taxon>Clostridia</taxon>
        <taxon>Lachnospirales</taxon>
        <taxon>Lachnospiraceae</taxon>
    </lineage>
</organism>
<comment type="caution">
    <text evidence="3">The sequence shown here is derived from an EMBL/GenBank/DDBJ whole genome shotgun (WGS) entry which is preliminary data.</text>
</comment>
<evidence type="ECO:0000256" key="1">
    <source>
        <dbReference type="SAM" id="MobiDB-lite"/>
    </source>
</evidence>
<proteinExistence type="predicted"/>
<dbReference type="AlphaFoldDB" id="A0A9D2T6H9"/>
<sequence>MRKRVFEKGKLAAAAAGLALALSIGAAGCGAGDKEAVENGAGEAGDAGEAGEEAGADAGSEAEDADGQKVQLPEYTPVAPDSVAESAEGDFIIENDGSGRVYITGYQGAGGQVKIPAHLGGAETISIMSDAFKGNETITYIYIPETVTMIEKSSFRGCTSLEEAYIGASALSIAESTFRGCTALRRVELAGAVSTIEGGMDTGAFQDCTSLTEVVFPDTLNNRIDMNAFRGCTALETVDLSNTQLLGIGQLAFGYCENLKTVKLPATTQWMENNSFLADPALTEFIVGEGNTVLEVEDGVVYTLDDCGREPAGTALFGLEGAMGEDLVIREGTVAVAGHSFSHNQKIRTVKLPDSVKEIGSSAFSDCPSLAQADLGNGVETIEQMAFESCVKLEEINLPASLTKLEDSSFAFCGLKKVSLPDNVKYSSGSSTQKYVFAGNTDAVFTYQEQEYTYDQAGQLDVFLMK</sequence>